<dbReference type="Pfam" id="PF00069">
    <property type="entry name" value="Pkinase"/>
    <property type="match status" value="1"/>
</dbReference>
<dbReference type="GO" id="GO:0004674">
    <property type="term" value="F:protein serine/threonine kinase activity"/>
    <property type="evidence" value="ECO:0007669"/>
    <property type="project" value="UniProtKB-KW"/>
</dbReference>
<feature type="region of interest" description="Disordered" evidence="9">
    <location>
        <begin position="23"/>
        <end position="51"/>
    </location>
</feature>
<organism evidence="11 12">
    <name type="scientific">Globodera pallida</name>
    <name type="common">Potato cyst nematode worm</name>
    <name type="synonym">Heterodera pallida</name>
    <dbReference type="NCBI Taxonomy" id="36090"/>
    <lineage>
        <taxon>Eukaryota</taxon>
        <taxon>Metazoa</taxon>
        <taxon>Ecdysozoa</taxon>
        <taxon>Nematoda</taxon>
        <taxon>Chromadorea</taxon>
        <taxon>Rhabditida</taxon>
        <taxon>Tylenchina</taxon>
        <taxon>Tylenchomorpha</taxon>
        <taxon>Tylenchoidea</taxon>
        <taxon>Heteroderidae</taxon>
        <taxon>Heteroderinae</taxon>
        <taxon>Globodera</taxon>
    </lineage>
</organism>
<evidence type="ECO:0000256" key="2">
    <source>
        <dbReference type="ARBA" id="ARBA00022527"/>
    </source>
</evidence>
<accession>A0A183CIF1</accession>
<evidence type="ECO:0000256" key="1">
    <source>
        <dbReference type="ARBA" id="ARBA00012513"/>
    </source>
</evidence>
<dbReference type="SUPFAM" id="SSF56112">
    <property type="entry name" value="Protein kinase-like (PK-like)"/>
    <property type="match status" value="1"/>
</dbReference>
<reference evidence="12" key="3">
    <citation type="submission" date="2016-06" db="UniProtKB">
        <authorList>
            <consortium name="WormBaseParasite"/>
        </authorList>
    </citation>
    <scope>IDENTIFICATION</scope>
</reference>
<evidence type="ECO:0000256" key="7">
    <source>
        <dbReference type="ARBA" id="ARBA00047899"/>
    </source>
</evidence>
<dbReference type="InterPro" id="IPR000719">
    <property type="entry name" value="Prot_kinase_dom"/>
</dbReference>
<evidence type="ECO:0000256" key="9">
    <source>
        <dbReference type="SAM" id="MobiDB-lite"/>
    </source>
</evidence>
<evidence type="ECO:0000313" key="12">
    <source>
        <dbReference type="WBParaSite" id="GPLIN_001265700"/>
    </source>
</evidence>
<evidence type="ECO:0000256" key="6">
    <source>
        <dbReference type="ARBA" id="ARBA00022840"/>
    </source>
</evidence>
<evidence type="ECO:0000256" key="8">
    <source>
        <dbReference type="ARBA" id="ARBA00048679"/>
    </source>
</evidence>
<dbReference type="PANTHER" id="PTHR43671:SF98">
    <property type="entry name" value="SERINE_THREONINE-PROTEIN KINASE NEK11"/>
    <property type="match status" value="1"/>
</dbReference>
<dbReference type="Proteomes" id="UP000050741">
    <property type="component" value="Unassembled WGS sequence"/>
</dbReference>
<comment type="catalytic activity">
    <reaction evidence="8">
        <text>L-seryl-[protein] + ATP = O-phospho-L-seryl-[protein] + ADP + H(+)</text>
        <dbReference type="Rhea" id="RHEA:17989"/>
        <dbReference type="Rhea" id="RHEA-COMP:9863"/>
        <dbReference type="Rhea" id="RHEA-COMP:11604"/>
        <dbReference type="ChEBI" id="CHEBI:15378"/>
        <dbReference type="ChEBI" id="CHEBI:29999"/>
        <dbReference type="ChEBI" id="CHEBI:30616"/>
        <dbReference type="ChEBI" id="CHEBI:83421"/>
        <dbReference type="ChEBI" id="CHEBI:456216"/>
        <dbReference type="EC" id="2.7.11.1"/>
    </reaction>
</comment>
<evidence type="ECO:0000256" key="4">
    <source>
        <dbReference type="ARBA" id="ARBA00022741"/>
    </source>
</evidence>
<dbReference type="InterPro" id="IPR050660">
    <property type="entry name" value="NEK_Ser/Thr_kinase"/>
</dbReference>
<dbReference type="EC" id="2.7.11.1" evidence="1"/>
<evidence type="ECO:0000313" key="11">
    <source>
        <dbReference type="Proteomes" id="UP000050741"/>
    </source>
</evidence>
<dbReference type="PANTHER" id="PTHR43671">
    <property type="entry name" value="SERINE/THREONINE-PROTEIN KINASE NEK"/>
    <property type="match status" value="1"/>
</dbReference>
<reference evidence="11" key="1">
    <citation type="submission" date="2013-12" db="EMBL/GenBank/DDBJ databases">
        <authorList>
            <person name="Aslett M."/>
        </authorList>
    </citation>
    <scope>NUCLEOTIDE SEQUENCE [LARGE SCALE GENOMIC DNA]</scope>
    <source>
        <strain evidence="11">Lindley</strain>
    </source>
</reference>
<feature type="domain" description="Protein kinase" evidence="10">
    <location>
        <begin position="61"/>
        <end position="273"/>
    </location>
</feature>
<feature type="compositionally biased region" description="Basic and acidic residues" evidence="9">
    <location>
        <begin position="25"/>
        <end position="51"/>
    </location>
</feature>
<dbReference type="Gene3D" id="1.10.510.10">
    <property type="entry name" value="Transferase(Phosphotransferase) domain 1"/>
    <property type="match status" value="1"/>
</dbReference>
<dbReference type="PROSITE" id="PS50011">
    <property type="entry name" value="PROTEIN_KINASE_DOM"/>
    <property type="match status" value="1"/>
</dbReference>
<keyword evidence="5" id="KW-0418">Kinase</keyword>
<evidence type="ECO:0000259" key="10">
    <source>
        <dbReference type="PROSITE" id="PS50011"/>
    </source>
</evidence>
<keyword evidence="3" id="KW-0808">Transferase</keyword>
<protein>
    <recommendedName>
        <fullName evidence="1">non-specific serine/threonine protein kinase</fullName>
        <ecNumber evidence="1">2.7.11.1</ecNumber>
    </recommendedName>
</protein>
<name>A0A183CIF1_GLOPA</name>
<sequence>MDLHYECSSPKICLGFQYFGQPPKADAEKEDKPKEDETTAADDKEEKREDEMSPLCSIYDFKGVRGIAAGASASVFYGEEMVSLVPASNRNVALKRINLTKIDMDSLSDQYAKNEVNILKALNHPNIVKCFYSFEELSRFSGVKYLVLVLEYINGGDLETWLKVLWEDHRFLVPEADIWRMFTQIADAVSFIHKQQAHHSPRLEAAQRALLTKEDTVKLADFGLACNRMRRVARKPSGCGTPYYMSPERILEETYTTKSDIWSLGCILYEVSE</sequence>
<dbReference type="AlphaFoldDB" id="A0A183CIF1"/>
<keyword evidence="11" id="KW-1185">Reference proteome</keyword>
<dbReference type="WBParaSite" id="GPLIN_001265700">
    <property type="protein sequence ID" value="GPLIN_001265700"/>
    <property type="gene ID" value="GPLIN_001265700"/>
</dbReference>
<reference evidence="11" key="2">
    <citation type="submission" date="2014-05" db="EMBL/GenBank/DDBJ databases">
        <title>The genome and life-stage specific transcriptomes of Globodera pallida elucidate key aspects of plant parasitism by a cyst nematode.</title>
        <authorList>
            <person name="Cotton J.A."/>
            <person name="Lilley C.J."/>
            <person name="Jones L.M."/>
            <person name="Kikuchi T."/>
            <person name="Reid A.J."/>
            <person name="Thorpe P."/>
            <person name="Tsai I.J."/>
            <person name="Beasley H."/>
            <person name="Blok V."/>
            <person name="Cock P.J.A."/>
            <person name="Van den Akker S.E."/>
            <person name="Holroyd N."/>
            <person name="Hunt M."/>
            <person name="Mantelin S."/>
            <person name="Naghra H."/>
            <person name="Pain A."/>
            <person name="Palomares-Rius J.E."/>
            <person name="Zarowiecki M."/>
            <person name="Berriman M."/>
            <person name="Jones J.T."/>
            <person name="Urwin P.E."/>
        </authorList>
    </citation>
    <scope>NUCLEOTIDE SEQUENCE [LARGE SCALE GENOMIC DNA]</scope>
    <source>
        <strain evidence="11">Lindley</strain>
    </source>
</reference>
<comment type="catalytic activity">
    <reaction evidence="7">
        <text>L-threonyl-[protein] + ATP = O-phospho-L-threonyl-[protein] + ADP + H(+)</text>
        <dbReference type="Rhea" id="RHEA:46608"/>
        <dbReference type="Rhea" id="RHEA-COMP:11060"/>
        <dbReference type="Rhea" id="RHEA-COMP:11605"/>
        <dbReference type="ChEBI" id="CHEBI:15378"/>
        <dbReference type="ChEBI" id="CHEBI:30013"/>
        <dbReference type="ChEBI" id="CHEBI:30616"/>
        <dbReference type="ChEBI" id="CHEBI:61977"/>
        <dbReference type="ChEBI" id="CHEBI:456216"/>
        <dbReference type="EC" id="2.7.11.1"/>
    </reaction>
</comment>
<keyword evidence="6" id="KW-0067">ATP-binding</keyword>
<proteinExistence type="predicted"/>
<evidence type="ECO:0000256" key="5">
    <source>
        <dbReference type="ARBA" id="ARBA00022777"/>
    </source>
</evidence>
<keyword evidence="2" id="KW-0723">Serine/threonine-protein kinase</keyword>
<evidence type="ECO:0000256" key="3">
    <source>
        <dbReference type="ARBA" id="ARBA00022679"/>
    </source>
</evidence>
<dbReference type="GO" id="GO:0005524">
    <property type="term" value="F:ATP binding"/>
    <property type="evidence" value="ECO:0007669"/>
    <property type="project" value="UniProtKB-KW"/>
</dbReference>
<dbReference type="InterPro" id="IPR011009">
    <property type="entry name" value="Kinase-like_dom_sf"/>
</dbReference>
<keyword evidence="4" id="KW-0547">Nucleotide-binding</keyword>